<evidence type="ECO:0000313" key="11">
    <source>
        <dbReference type="EMBL" id="KDQ21001.1"/>
    </source>
</evidence>
<evidence type="ECO:0000256" key="7">
    <source>
        <dbReference type="ARBA" id="ARBA00023002"/>
    </source>
</evidence>
<feature type="domain" description="Pyridoxamine 5'-phosphate oxidase N-terminal" evidence="9">
    <location>
        <begin position="51"/>
        <end position="155"/>
    </location>
</feature>
<keyword evidence="6" id="KW-0288">FMN</keyword>
<dbReference type="HAMAP" id="MF_01629">
    <property type="entry name" value="PdxH"/>
    <property type="match status" value="1"/>
</dbReference>
<dbReference type="Proteomes" id="UP000027195">
    <property type="component" value="Unassembled WGS sequence"/>
</dbReference>
<dbReference type="InterPro" id="IPR011576">
    <property type="entry name" value="Pyridox_Oxase_N"/>
</dbReference>
<dbReference type="GO" id="GO:0008615">
    <property type="term" value="P:pyridoxine biosynthetic process"/>
    <property type="evidence" value="ECO:0007669"/>
    <property type="project" value="InterPro"/>
</dbReference>
<dbReference type="Pfam" id="PF01243">
    <property type="entry name" value="PNPOx_N"/>
    <property type="match status" value="1"/>
</dbReference>
<dbReference type="PANTHER" id="PTHR10851:SF0">
    <property type="entry name" value="PYRIDOXINE-5'-PHOSPHATE OXIDASE"/>
    <property type="match status" value="1"/>
</dbReference>
<dbReference type="UniPathway" id="UPA01068">
    <property type="reaction ID" value="UER00304"/>
</dbReference>
<protein>
    <recommendedName>
        <fullName evidence="4">pyridoxal 5'-phosphate synthase</fullName>
        <ecNumber evidence="4">1.4.3.5</ecNumber>
    </recommendedName>
</protein>
<dbReference type="HOGENOM" id="CLU_032263_2_2_1"/>
<dbReference type="GO" id="GO:0010181">
    <property type="term" value="F:FMN binding"/>
    <property type="evidence" value="ECO:0007669"/>
    <property type="project" value="InterPro"/>
</dbReference>
<evidence type="ECO:0000256" key="5">
    <source>
        <dbReference type="ARBA" id="ARBA00022630"/>
    </source>
</evidence>
<keyword evidence="5" id="KW-0285">Flavoprotein</keyword>
<comment type="pathway">
    <text evidence="3">Cofactor metabolism; pyridoxal 5'-phosphate salvage; pyridoxal 5'-phosphate from pyridoxine 5'-phosphate: step 1/1.</text>
</comment>
<evidence type="ECO:0000256" key="2">
    <source>
        <dbReference type="ARBA" id="ARBA00004738"/>
    </source>
</evidence>
<accession>A0A067NB44</accession>
<dbReference type="InterPro" id="IPR019740">
    <property type="entry name" value="Pyridox_Oxase_CS"/>
</dbReference>
<evidence type="ECO:0000259" key="9">
    <source>
        <dbReference type="Pfam" id="PF01243"/>
    </source>
</evidence>
<comment type="cofactor">
    <cofactor evidence="1">
        <name>FMN</name>
        <dbReference type="ChEBI" id="CHEBI:58210"/>
    </cofactor>
</comment>
<dbReference type="NCBIfam" id="NF004231">
    <property type="entry name" value="PRK05679.1"/>
    <property type="match status" value="1"/>
</dbReference>
<keyword evidence="12" id="KW-1185">Reference proteome</keyword>
<reference evidence="12" key="1">
    <citation type="journal article" date="2014" name="Proc. Natl. Acad. Sci. U.S.A.">
        <title>Extensive sampling of basidiomycete genomes demonstrates inadequacy of the white-rot/brown-rot paradigm for wood decay fungi.</title>
        <authorList>
            <person name="Riley R."/>
            <person name="Salamov A.A."/>
            <person name="Brown D.W."/>
            <person name="Nagy L.G."/>
            <person name="Floudas D."/>
            <person name="Held B.W."/>
            <person name="Levasseur A."/>
            <person name="Lombard V."/>
            <person name="Morin E."/>
            <person name="Otillar R."/>
            <person name="Lindquist E.A."/>
            <person name="Sun H."/>
            <person name="LaButti K.M."/>
            <person name="Schmutz J."/>
            <person name="Jabbour D."/>
            <person name="Luo H."/>
            <person name="Baker S.E."/>
            <person name="Pisabarro A.G."/>
            <person name="Walton J.D."/>
            <person name="Blanchette R.A."/>
            <person name="Henrissat B."/>
            <person name="Martin F."/>
            <person name="Cullen D."/>
            <person name="Hibbett D.S."/>
            <person name="Grigoriev I.V."/>
        </authorList>
    </citation>
    <scope>NUCLEOTIDE SEQUENCE [LARGE SCALE GENOMIC DNA]</scope>
    <source>
        <strain evidence="12">FD-172 SS1</strain>
    </source>
</reference>
<dbReference type="InterPro" id="IPR019576">
    <property type="entry name" value="Pyridoxamine_oxidase_dimer_C"/>
</dbReference>
<dbReference type="FunCoup" id="A0A067NB44">
    <property type="interactions" value="164"/>
</dbReference>
<dbReference type="NCBIfam" id="TIGR00558">
    <property type="entry name" value="pdxH"/>
    <property type="match status" value="1"/>
</dbReference>
<dbReference type="PANTHER" id="PTHR10851">
    <property type="entry name" value="PYRIDOXINE-5-PHOSPHATE OXIDASE"/>
    <property type="match status" value="1"/>
</dbReference>
<comment type="pathway">
    <text evidence="2">Cofactor metabolism; pyridoxal 5'-phosphate salvage; pyridoxal 5'-phosphate from pyridoxamine 5'-phosphate: step 1/1.</text>
</comment>
<keyword evidence="7" id="KW-0560">Oxidoreductase</keyword>
<dbReference type="InterPro" id="IPR000659">
    <property type="entry name" value="Pyridox_Oxase"/>
</dbReference>
<gene>
    <name evidence="11" type="ORF">BOTBODRAFT_100490</name>
</gene>
<evidence type="ECO:0000256" key="1">
    <source>
        <dbReference type="ARBA" id="ARBA00001917"/>
    </source>
</evidence>
<feature type="compositionally biased region" description="Basic and acidic residues" evidence="8">
    <location>
        <begin position="218"/>
        <end position="229"/>
    </location>
</feature>
<feature type="region of interest" description="Disordered" evidence="8">
    <location>
        <begin position="210"/>
        <end position="229"/>
    </location>
</feature>
<dbReference type="InParanoid" id="A0A067NB44"/>
<dbReference type="GO" id="GO:0004733">
    <property type="term" value="F:pyridoxamine phosphate oxidase activity"/>
    <property type="evidence" value="ECO:0007669"/>
    <property type="project" value="UniProtKB-EC"/>
</dbReference>
<evidence type="ECO:0000256" key="4">
    <source>
        <dbReference type="ARBA" id="ARBA00012801"/>
    </source>
</evidence>
<dbReference type="PROSITE" id="PS01064">
    <property type="entry name" value="PYRIDOX_OXIDASE"/>
    <property type="match status" value="1"/>
</dbReference>
<organism evidence="11 12">
    <name type="scientific">Botryobasidium botryosum (strain FD-172 SS1)</name>
    <dbReference type="NCBI Taxonomy" id="930990"/>
    <lineage>
        <taxon>Eukaryota</taxon>
        <taxon>Fungi</taxon>
        <taxon>Dikarya</taxon>
        <taxon>Basidiomycota</taxon>
        <taxon>Agaricomycotina</taxon>
        <taxon>Agaricomycetes</taxon>
        <taxon>Cantharellales</taxon>
        <taxon>Botryobasidiaceae</taxon>
        <taxon>Botryobasidium</taxon>
    </lineage>
</organism>
<dbReference type="OrthoDB" id="303614at2759"/>
<evidence type="ECO:0000256" key="8">
    <source>
        <dbReference type="SAM" id="MobiDB-lite"/>
    </source>
</evidence>
<evidence type="ECO:0000259" key="10">
    <source>
        <dbReference type="Pfam" id="PF10590"/>
    </source>
</evidence>
<dbReference type="STRING" id="930990.A0A067NB44"/>
<name>A0A067NB44_BOTB1</name>
<dbReference type="Pfam" id="PF10590">
    <property type="entry name" value="PNP_phzG_C"/>
    <property type="match status" value="1"/>
</dbReference>
<proteinExistence type="inferred from homology"/>
<evidence type="ECO:0000256" key="6">
    <source>
        <dbReference type="ARBA" id="ARBA00022643"/>
    </source>
</evidence>
<dbReference type="EC" id="1.4.3.5" evidence="4"/>
<dbReference type="SUPFAM" id="SSF50475">
    <property type="entry name" value="FMN-binding split barrel"/>
    <property type="match status" value="1"/>
</dbReference>
<dbReference type="Gene3D" id="2.30.110.10">
    <property type="entry name" value="Electron Transport, Fmn-binding Protein, Chain A"/>
    <property type="match status" value="1"/>
</dbReference>
<dbReference type="PIRSF" id="PIRSF000190">
    <property type="entry name" value="Pyd_amn-ph_oxd"/>
    <property type="match status" value="1"/>
</dbReference>
<dbReference type="InterPro" id="IPR012349">
    <property type="entry name" value="Split_barrel_FMN-bd"/>
</dbReference>
<feature type="domain" description="Pyridoxine 5'-phosphate oxidase dimerisation C-terminal" evidence="10">
    <location>
        <begin position="183"/>
        <end position="229"/>
    </location>
</feature>
<dbReference type="EMBL" id="KL198017">
    <property type="protein sequence ID" value="KDQ21001.1"/>
    <property type="molecule type" value="Genomic_DNA"/>
</dbReference>
<dbReference type="AlphaFoldDB" id="A0A067NB44"/>
<sequence length="229" mass="26158">MAAPDVPAIEIKTRSTYSAPTTLTPTTVDQASPIKEFQKWFSAAREPSSGVREPEAMSLSTVSAQGVPSARMVLLKKIDSRGFFFFTNYNSRKSRELRENPRAALVFFWREIDQQIRVLGRAEVADGKESDEYYASRPLGSRMGAWCSPQSTVVGEGEVQARFEEVQRKFQDKDGDIPRPEFWGGWRIIPDEIEFWAGRPSRLHDRVRYIREPGSTEDDPKWKIERLAP</sequence>
<evidence type="ECO:0000313" key="12">
    <source>
        <dbReference type="Proteomes" id="UP000027195"/>
    </source>
</evidence>
<evidence type="ECO:0000256" key="3">
    <source>
        <dbReference type="ARBA" id="ARBA00005037"/>
    </source>
</evidence>